<name>A0A6N4RFT0_BLAVI</name>
<gene>
    <name evidence="2" type="ORF">DI628_05015</name>
</gene>
<evidence type="ECO:0000313" key="3">
    <source>
        <dbReference type="Proteomes" id="UP000320948"/>
    </source>
</evidence>
<evidence type="ECO:0000259" key="1">
    <source>
        <dbReference type="Pfam" id="PF12705"/>
    </source>
</evidence>
<sequence length="780" mass="85294">MGFCQHLAARIRQYPAADWPHLLVFVPTARVAARVRALLSQDFTGVLPAILPLKGTPELAELLNLDMPVAVDSVVARIEIARVLRQRETTDLFDAADTTDLPEGPRLWRRVESLYATLDRLALHGVSVRDMRAAVPPQMVGLWEQQADTLIRVARHMERWLAARNEEWPGAVERRILEQTAEVLARPESMWMPLVAGVVDGIPAALDILRVAADRGAVLVPELGTATAELVDTLEMPVSSVTMPAANYEDAVAETDWDEAWMAALAVHRAVQNGEARVAVVSPARSLLARIAGILEGWQIRVTVGGGMCLSETPHGREATAQLHWGERGRKLSQWLELMEMRPLEMPGWDAIVRELQRLEGEDFWLEAADWQAVMQAVLDEAPVASDNRDGVFLLGPLDARLLDFDTVIATGCAEGIWPAHSTDAWLSEPHLRALKLPDSSRKALLAGTELESLLHSGSGRVIVTHAKTSEGKETVRSRFLAGYACVQETELQALATVLRHGEVRPDDTLGVFVPQGTLWPKKWSASFIEAMLACPYRALGERVLKLAPPDPLTPLPDARTAGLLVHRWLEKIGRLDSVLTDTDALTAAMLEIAEEELAHEPPVTRAIWRTKFAKLAPALVAQWQADNRRIAAIEQRLTREVGPVTVTATLDRVEAGTDGTTIIDFKTGTPPAWSRVAAGIKPQLALEAWLLGEDVQSVEYWHLRGYGTKPLDVKRAEGKTFDGLLAPVAEGVTRLVDTYREGAAFAAVPDLQGGGLQATGHCETCALAGVCRRKGAVHA</sequence>
<dbReference type="InterPro" id="IPR027417">
    <property type="entry name" value="P-loop_NTPase"/>
</dbReference>
<protein>
    <recommendedName>
        <fullName evidence="1">PD-(D/E)XK endonuclease-like domain-containing protein</fullName>
    </recommendedName>
</protein>
<dbReference type="AlphaFoldDB" id="A0A6N4RFT0"/>
<comment type="caution">
    <text evidence="2">The sequence shown here is derived from an EMBL/GenBank/DDBJ whole genome shotgun (WGS) entry which is preliminary data.</text>
</comment>
<evidence type="ECO:0000313" key="2">
    <source>
        <dbReference type="EMBL" id="TKW61984.1"/>
    </source>
</evidence>
<feature type="domain" description="PD-(D/E)XK endonuclease-like" evidence="1">
    <location>
        <begin position="524"/>
        <end position="773"/>
    </location>
</feature>
<accession>A0A6N4RFT0</accession>
<reference evidence="2 3" key="1">
    <citation type="journal article" date="2017" name="Nat. Commun.">
        <title>In situ click chemistry generation of cyclooxygenase-2 inhibitors.</title>
        <authorList>
            <person name="Bhardwaj A."/>
            <person name="Kaur J."/>
            <person name="Wuest M."/>
            <person name="Wuest F."/>
        </authorList>
    </citation>
    <scope>NUCLEOTIDE SEQUENCE [LARGE SCALE GENOMIC DNA]</scope>
    <source>
        <strain evidence="2">S2_018_000_R2_106</strain>
    </source>
</reference>
<organism evidence="2 3">
    <name type="scientific">Blastochloris viridis</name>
    <name type="common">Rhodopseudomonas viridis</name>
    <dbReference type="NCBI Taxonomy" id="1079"/>
    <lineage>
        <taxon>Bacteria</taxon>
        <taxon>Pseudomonadati</taxon>
        <taxon>Pseudomonadota</taxon>
        <taxon>Alphaproteobacteria</taxon>
        <taxon>Hyphomicrobiales</taxon>
        <taxon>Blastochloridaceae</taxon>
        <taxon>Blastochloris</taxon>
    </lineage>
</organism>
<proteinExistence type="predicted"/>
<dbReference type="InterPro" id="IPR038726">
    <property type="entry name" value="PDDEXK_AddAB-type"/>
</dbReference>
<dbReference type="Pfam" id="PF12705">
    <property type="entry name" value="PDDEXK_1"/>
    <property type="match status" value="1"/>
</dbReference>
<dbReference type="SUPFAM" id="SSF52540">
    <property type="entry name" value="P-loop containing nucleoside triphosphate hydrolases"/>
    <property type="match status" value="1"/>
</dbReference>
<dbReference type="Proteomes" id="UP000320948">
    <property type="component" value="Unassembled WGS sequence"/>
</dbReference>
<dbReference type="EMBL" id="VAFM01000001">
    <property type="protein sequence ID" value="TKW61984.1"/>
    <property type="molecule type" value="Genomic_DNA"/>
</dbReference>